<dbReference type="InterPro" id="IPR010982">
    <property type="entry name" value="Lambda_DNA-bd_dom_sf"/>
</dbReference>
<dbReference type="PROSITE" id="PS50943">
    <property type="entry name" value="HTH_CROC1"/>
    <property type="match status" value="1"/>
</dbReference>
<dbReference type="Gene3D" id="1.10.260.40">
    <property type="entry name" value="lambda repressor-like DNA-binding domains"/>
    <property type="match status" value="1"/>
</dbReference>
<evidence type="ECO:0000313" key="2">
    <source>
        <dbReference type="EMBL" id="WUT44468.1"/>
    </source>
</evidence>
<dbReference type="Pfam" id="PF19054">
    <property type="entry name" value="DUF5753"/>
    <property type="match status" value="1"/>
</dbReference>
<name>A0ABZ1WXB8_9ACTN</name>
<feature type="domain" description="HTH cro/C1-type" evidence="1">
    <location>
        <begin position="21"/>
        <end position="74"/>
    </location>
</feature>
<gene>
    <name evidence="2" type="ORF">OG929_20145</name>
</gene>
<dbReference type="InterPro" id="IPR001387">
    <property type="entry name" value="Cro/C1-type_HTH"/>
</dbReference>
<proteinExistence type="predicted"/>
<evidence type="ECO:0000313" key="3">
    <source>
        <dbReference type="Proteomes" id="UP001432168"/>
    </source>
</evidence>
<dbReference type="CDD" id="cd00093">
    <property type="entry name" value="HTH_XRE"/>
    <property type="match status" value="1"/>
</dbReference>
<reference evidence="2" key="1">
    <citation type="submission" date="2022-10" db="EMBL/GenBank/DDBJ databases">
        <title>The complete genomes of actinobacterial strains from the NBC collection.</title>
        <authorList>
            <person name="Joergensen T.S."/>
            <person name="Alvarez Arevalo M."/>
            <person name="Sterndorff E.B."/>
            <person name="Faurdal D."/>
            <person name="Vuksanovic O."/>
            <person name="Mourched A.-S."/>
            <person name="Charusanti P."/>
            <person name="Shaw S."/>
            <person name="Blin K."/>
            <person name="Weber T."/>
        </authorList>
    </citation>
    <scope>NUCLEOTIDE SEQUENCE</scope>
    <source>
        <strain evidence="2">NBC_00686</strain>
    </source>
</reference>
<sequence>MAGPKDLDPSSSPRALLGAELRHAREKAGLSQEELGQRLFVSGSFVGQLEAGTRRMQPEYARLLDEVLGTEDFFRRNCGASAKSKYREHFAEAAEAEARCTAIRQYASMLIPGLLQTPAYARSVCRAYQPTAPDDVIEELVKGRMERTRILADPTTPMLWTVVDEAALRRVTGSRAVMGEALRHIADLARRSRVLVQVLPFDAGAHPAMQGSIKLMDFDDAPALVYLEGVDTGRLEDDPASVARYRLYYELLTSSALPREKSLVLIEAMAQDYAHEEQS</sequence>
<evidence type="ECO:0000259" key="1">
    <source>
        <dbReference type="PROSITE" id="PS50943"/>
    </source>
</evidence>
<protein>
    <submittedName>
        <fullName evidence="2">Helix-turn-helix transcriptional regulator</fullName>
    </submittedName>
</protein>
<dbReference type="InterPro" id="IPR043917">
    <property type="entry name" value="DUF5753"/>
</dbReference>
<dbReference type="SMART" id="SM00530">
    <property type="entry name" value="HTH_XRE"/>
    <property type="match status" value="1"/>
</dbReference>
<organism evidence="2 3">
    <name type="scientific">Streptomyces pseudovenezuelae</name>
    <dbReference type="NCBI Taxonomy" id="67350"/>
    <lineage>
        <taxon>Bacteria</taxon>
        <taxon>Bacillati</taxon>
        <taxon>Actinomycetota</taxon>
        <taxon>Actinomycetes</taxon>
        <taxon>Kitasatosporales</taxon>
        <taxon>Streptomycetaceae</taxon>
        <taxon>Streptomyces</taxon>
        <taxon>Streptomyces aurantiacus group</taxon>
    </lineage>
</organism>
<dbReference type="EMBL" id="CP109011">
    <property type="protein sequence ID" value="WUT44468.1"/>
    <property type="molecule type" value="Genomic_DNA"/>
</dbReference>
<dbReference type="SUPFAM" id="SSF47413">
    <property type="entry name" value="lambda repressor-like DNA-binding domains"/>
    <property type="match status" value="1"/>
</dbReference>
<accession>A0ABZ1WXB8</accession>
<dbReference type="Pfam" id="PF13560">
    <property type="entry name" value="HTH_31"/>
    <property type="match status" value="1"/>
</dbReference>
<dbReference type="Proteomes" id="UP001432168">
    <property type="component" value="Chromosome"/>
</dbReference>
<keyword evidence="3" id="KW-1185">Reference proteome</keyword>
<dbReference type="RefSeq" id="WP_329265207.1">
    <property type="nucleotide sequence ID" value="NZ_CP109011.1"/>
</dbReference>